<evidence type="ECO:0000256" key="3">
    <source>
        <dbReference type="ARBA" id="ARBA00023163"/>
    </source>
</evidence>
<dbReference type="InterPro" id="IPR018060">
    <property type="entry name" value="HTH_AraC"/>
</dbReference>
<dbReference type="Gene3D" id="1.10.10.60">
    <property type="entry name" value="Homeodomain-like"/>
    <property type="match status" value="2"/>
</dbReference>
<dbReference type="InterPro" id="IPR009057">
    <property type="entry name" value="Homeodomain-like_sf"/>
</dbReference>
<feature type="domain" description="HTH araC/xylS-type" evidence="4">
    <location>
        <begin position="187"/>
        <end position="285"/>
    </location>
</feature>
<sequence length="287" mass="33737">MNKDTLLEDRIHGDPMFAFHIYMVDYLDGDVIFQWHWHHEMEFLVMVHGQALIRVGTSEITLHKGEALFIPSGQLHAAYPVGNEPFRLQAIVFHSQLVSSATYDTMQSHFIDRLLEWDDDKPILIKESSAFRHIEAILSHYEEKKATYPLLIKGELFLIFAYLMNEYEVKRKSPARTEKSENIARLKQVLTYMDKNLHERLTVNDLATHIQMSDGHFSRFFKSYIKMTPIDYMNHVRINKAAKLLKETERSVLDISLEVGFENTSYFIRMFKRKKSCTPSEFRKDRG</sequence>
<keyword evidence="1" id="KW-0805">Transcription regulation</keyword>
<dbReference type="PANTHER" id="PTHR43280">
    <property type="entry name" value="ARAC-FAMILY TRANSCRIPTIONAL REGULATOR"/>
    <property type="match status" value="1"/>
</dbReference>
<dbReference type="InterPro" id="IPR014710">
    <property type="entry name" value="RmlC-like_jellyroll"/>
</dbReference>
<accession>W4QJ60</accession>
<dbReference type="SUPFAM" id="SSF46689">
    <property type="entry name" value="Homeodomain-like"/>
    <property type="match status" value="2"/>
</dbReference>
<keyword evidence="3" id="KW-0804">Transcription</keyword>
<evidence type="ECO:0000313" key="5">
    <source>
        <dbReference type="EMBL" id="GAE31374.1"/>
    </source>
</evidence>
<dbReference type="AlphaFoldDB" id="W4QJ60"/>
<dbReference type="PRINTS" id="PR00032">
    <property type="entry name" value="HTHARAC"/>
</dbReference>
<dbReference type="Gene3D" id="2.60.120.10">
    <property type="entry name" value="Jelly Rolls"/>
    <property type="match status" value="1"/>
</dbReference>
<dbReference type="SMART" id="SM00342">
    <property type="entry name" value="HTH_ARAC"/>
    <property type="match status" value="1"/>
</dbReference>
<dbReference type="PROSITE" id="PS01124">
    <property type="entry name" value="HTH_ARAC_FAMILY_2"/>
    <property type="match status" value="1"/>
</dbReference>
<name>W4QJ60_9BACI</name>
<evidence type="ECO:0000313" key="6">
    <source>
        <dbReference type="Proteomes" id="UP000018895"/>
    </source>
</evidence>
<keyword evidence="6" id="KW-1185">Reference proteome</keyword>
<proteinExistence type="predicted"/>
<dbReference type="GO" id="GO:0043565">
    <property type="term" value="F:sequence-specific DNA binding"/>
    <property type="evidence" value="ECO:0007669"/>
    <property type="project" value="InterPro"/>
</dbReference>
<comment type="caution">
    <text evidence="5">The sequence shown here is derived from an EMBL/GenBank/DDBJ whole genome shotgun (WGS) entry which is preliminary data.</text>
</comment>
<reference evidence="5" key="1">
    <citation type="journal article" date="2014" name="Genome Announc.">
        <title>Draft Genome Sequences of Three Alkaliphilic Bacillus Strains, Bacillus wakoensis JCM 9140T, Bacillus akibai JCM 9157T, and Bacillus hemicellulosilyticus JCM 9152T.</title>
        <authorList>
            <person name="Yuki M."/>
            <person name="Oshima K."/>
            <person name="Suda W."/>
            <person name="Oshida Y."/>
            <person name="Kitamura K."/>
            <person name="Iida T."/>
            <person name="Hattori M."/>
            <person name="Ohkuma M."/>
        </authorList>
    </citation>
    <scope>NUCLEOTIDE SEQUENCE [LARGE SCALE GENOMIC DNA]</scope>
    <source>
        <strain evidence="5">JCM 9152</strain>
    </source>
</reference>
<evidence type="ECO:0000256" key="2">
    <source>
        <dbReference type="ARBA" id="ARBA00023125"/>
    </source>
</evidence>
<dbReference type="RefSeq" id="WP_035344922.1">
    <property type="nucleotide sequence ID" value="NZ_BAUU01000019.1"/>
</dbReference>
<dbReference type="OrthoDB" id="9778008at2"/>
<keyword evidence="2" id="KW-0238">DNA-binding</keyword>
<dbReference type="SUPFAM" id="SSF51182">
    <property type="entry name" value="RmlC-like cupins"/>
    <property type="match status" value="1"/>
</dbReference>
<gene>
    <name evidence="5" type="ORF">JCM9152_2840</name>
</gene>
<evidence type="ECO:0000259" key="4">
    <source>
        <dbReference type="PROSITE" id="PS01124"/>
    </source>
</evidence>
<dbReference type="InterPro" id="IPR003313">
    <property type="entry name" value="AraC-bd"/>
</dbReference>
<dbReference type="CDD" id="cd02208">
    <property type="entry name" value="cupin_RmlC-like"/>
    <property type="match status" value="1"/>
</dbReference>
<dbReference type="InterPro" id="IPR020449">
    <property type="entry name" value="Tscrpt_reg_AraC-type_HTH"/>
</dbReference>
<dbReference type="Proteomes" id="UP000018895">
    <property type="component" value="Unassembled WGS sequence"/>
</dbReference>
<dbReference type="STRING" id="1236971.JCM9152_2840"/>
<dbReference type="Pfam" id="PF12833">
    <property type="entry name" value="HTH_18"/>
    <property type="match status" value="1"/>
</dbReference>
<dbReference type="EMBL" id="BAUU01000019">
    <property type="protein sequence ID" value="GAE31374.1"/>
    <property type="molecule type" value="Genomic_DNA"/>
</dbReference>
<dbReference type="PROSITE" id="PS00041">
    <property type="entry name" value="HTH_ARAC_FAMILY_1"/>
    <property type="match status" value="1"/>
</dbReference>
<dbReference type="GO" id="GO:0003700">
    <property type="term" value="F:DNA-binding transcription factor activity"/>
    <property type="evidence" value="ECO:0007669"/>
    <property type="project" value="InterPro"/>
</dbReference>
<dbReference type="InterPro" id="IPR011051">
    <property type="entry name" value="RmlC_Cupin_sf"/>
</dbReference>
<organism evidence="5 6">
    <name type="scientific">Halalkalibacter hemicellulosilyticusJCM 9152</name>
    <dbReference type="NCBI Taxonomy" id="1236971"/>
    <lineage>
        <taxon>Bacteria</taxon>
        <taxon>Bacillati</taxon>
        <taxon>Bacillota</taxon>
        <taxon>Bacilli</taxon>
        <taxon>Bacillales</taxon>
        <taxon>Bacillaceae</taxon>
        <taxon>Halalkalibacter</taxon>
    </lineage>
</organism>
<dbReference type="Pfam" id="PF02311">
    <property type="entry name" value="AraC_binding"/>
    <property type="match status" value="1"/>
</dbReference>
<evidence type="ECO:0000256" key="1">
    <source>
        <dbReference type="ARBA" id="ARBA00023015"/>
    </source>
</evidence>
<protein>
    <submittedName>
        <fullName evidence="5">Transcriptional regulator</fullName>
    </submittedName>
</protein>
<dbReference type="PANTHER" id="PTHR43280:SF2">
    <property type="entry name" value="HTH-TYPE TRANSCRIPTIONAL REGULATOR EXSA"/>
    <property type="match status" value="1"/>
</dbReference>
<dbReference type="InterPro" id="IPR018062">
    <property type="entry name" value="HTH_AraC-typ_CS"/>
</dbReference>